<gene>
    <name evidence="1" type="ORF">ACFPFM_08395</name>
</gene>
<evidence type="ECO:0000313" key="1">
    <source>
        <dbReference type="EMBL" id="MFC5053777.1"/>
    </source>
</evidence>
<name>A0ABV9XX59_9PSEU</name>
<sequence>MRKDLWIRLNAGWRRPGDHRALGWALWQPGYTAQPWPRDELRAAFTYYVCEDRLGGERGIVARATTTGVVHTAEAASADAAYRLVADTLFDDDLAIPPEEWHAERYNQEKAKRPWPQLLTAWRVVTEPVEPRVLPELSAFPRTGWLRTSGAAL</sequence>
<comment type="caution">
    <text evidence="1">The sequence shown here is derived from an EMBL/GenBank/DDBJ whole genome shotgun (WGS) entry which is preliminary data.</text>
</comment>
<evidence type="ECO:0000313" key="2">
    <source>
        <dbReference type="Proteomes" id="UP001595833"/>
    </source>
</evidence>
<keyword evidence="2" id="KW-1185">Reference proteome</keyword>
<reference evidence="2" key="1">
    <citation type="journal article" date="2019" name="Int. J. Syst. Evol. Microbiol.">
        <title>The Global Catalogue of Microorganisms (GCM) 10K type strain sequencing project: providing services to taxonomists for standard genome sequencing and annotation.</title>
        <authorList>
            <consortium name="The Broad Institute Genomics Platform"/>
            <consortium name="The Broad Institute Genome Sequencing Center for Infectious Disease"/>
            <person name="Wu L."/>
            <person name="Ma J."/>
        </authorList>
    </citation>
    <scope>NUCLEOTIDE SEQUENCE [LARGE SCALE GENOMIC DNA]</scope>
    <source>
        <strain evidence="2">KCTC 12848</strain>
    </source>
</reference>
<accession>A0ABV9XX59</accession>
<organism evidence="1 2">
    <name type="scientific">Saccharothrix xinjiangensis</name>
    <dbReference type="NCBI Taxonomy" id="204798"/>
    <lineage>
        <taxon>Bacteria</taxon>
        <taxon>Bacillati</taxon>
        <taxon>Actinomycetota</taxon>
        <taxon>Actinomycetes</taxon>
        <taxon>Pseudonocardiales</taxon>
        <taxon>Pseudonocardiaceae</taxon>
        <taxon>Saccharothrix</taxon>
    </lineage>
</organism>
<proteinExistence type="predicted"/>
<protein>
    <submittedName>
        <fullName evidence="1">Uncharacterized protein</fullName>
    </submittedName>
</protein>
<dbReference type="EMBL" id="JBHSJB010000007">
    <property type="protein sequence ID" value="MFC5053777.1"/>
    <property type="molecule type" value="Genomic_DNA"/>
</dbReference>
<dbReference type="Proteomes" id="UP001595833">
    <property type="component" value="Unassembled WGS sequence"/>
</dbReference>
<dbReference type="RefSeq" id="WP_344036643.1">
    <property type="nucleotide sequence ID" value="NZ_BAAAKE010000005.1"/>
</dbReference>